<dbReference type="Gene3D" id="3.50.50.60">
    <property type="entry name" value="FAD/NAD(P)-binding domain"/>
    <property type="match status" value="1"/>
</dbReference>
<sequence length="554" mass="60496">MSPSIAFVGAGPTTLYSLNTLLAGTEGGVTITVFEEQPTAGLGAPYRPGWNDPAMLSNIASVEIPPLTESLLAWMQRQPVADLAAMGIDAAEVDERAFVPRIALGSYFRDQFEALVAAGRARSVDIDIRTRTRVIDITSTENGMLVTFTRQGGVFHEMFDRVVLATGHQWPSEQEVRPGYFLSPWPAEALAATPAVEVGIRGSSLTAIDAAVALAGAHGVFHRMDDGLVYDAAPGTDGFRMTMMSRKGLLPEADFFFPLPHAPLSICTPEAINSLLKSAEADLLDRVFDLFRRELMQADPAYADAMALETATLEDFCEAYFANRAATDPFVWAEANLREARRNHAKRVTVPWRDAILRMHEVVAVIAPHLDGASFERFSRHLKPVFVDDYGAVPHESIERMLALHKAGKLEVLALGDDYRIDAHRPEGGVLLTQGNKARHFPVFVEATGQRPLSAIQFPFLSLLEQGIVRDEVTTETGPSRGIVVNEDFHPMVDGRPLERLFCLGLPFLMGRHPFIQGITSSHDMGEVVGRALARGVRADTPALENMAMTAEAA</sequence>
<accession>A0A975C5B6</accession>
<evidence type="ECO:0000313" key="3">
    <source>
        <dbReference type="Proteomes" id="UP000663918"/>
    </source>
</evidence>
<reference evidence="2" key="1">
    <citation type="submission" date="2020-09" db="EMBL/GenBank/DDBJ databases">
        <title>Brevundimonas sp. LVF2 isolated from a puddle in Goettingen, Germany.</title>
        <authorList>
            <person name="Friedrich I."/>
            <person name="Klassen A."/>
            <person name="Hannes N."/>
            <person name="Schneider D."/>
            <person name="Hertel R."/>
            <person name="Daniel R."/>
        </authorList>
    </citation>
    <scope>NUCLEOTIDE SEQUENCE</scope>
    <source>
        <strain evidence="2">LVF2</strain>
    </source>
</reference>
<dbReference type="Proteomes" id="UP000663918">
    <property type="component" value="Chromosome"/>
</dbReference>
<dbReference type="SUPFAM" id="SSF51905">
    <property type="entry name" value="FAD/NAD(P)-binding domain"/>
    <property type="match status" value="1"/>
</dbReference>
<feature type="domain" description="FAD-dependent urate hydroxylase HpyO/Asp monooxygenase CreE-like FAD/NAD(P)-binding" evidence="1">
    <location>
        <begin position="6"/>
        <end position="169"/>
    </location>
</feature>
<name>A0A975C5B6_9CAUL</name>
<protein>
    <submittedName>
        <fullName evidence="2">FAD/NAD(P)-binding protein</fullName>
    </submittedName>
</protein>
<evidence type="ECO:0000259" key="1">
    <source>
        <dbReference type="Pfam" id="PF13454"/>
    </source>
</evidence>
<dbReference type="InterPro" id="IPR052189">
    <property type="entry name" value="L-asp_N-monooxygenase_NS-form"/>
</dbReference>
<gene>
    <name evidence="2" type="ORF">IFJ75_04870</name>
</gene>
<evidence type="ECO:0000313" key="2">
    <source>
        <dbReference type="EMBL" id="QTC92235.1"/>
    </source>
</evidence>
<dbReference type="PANTHER" id="PTHR40254">
    <property type="entry name" value="BLR0577 PROTEIN"/>
    <property type="match status" value="1"/>
</dbReference>
<dbReference type="KEGG" id="bgoe:IFJ75_04870"/>
<dbReference type="PANTHER" id="PTHR40254:SF1">
    <property type="entry name" value="BLR0577 PROTEIN"/>
    <property type="match status" value="1"/>
</dbReference>
<organism evidence="2 3">
    <name type="scientific">Brevundimonas goettingensis</name>
    <dbReference type="NCBI Taxonomy" id="2774190"/>
    <lineage>
        <taxon>Bacteria</taxon>
        <taxon>Pseudomonadati</taxon>
        <taxon>Pseudomonadota</taxon>
        <taxon>Alphaproteobacteria</taxon>
        <taxon>Caulobacterales</taxon>
        <taxon>Caulobacteraceae</taxon>
        <taxon>Brevundimonas</taxon>
    </lineage>
</organism>
<keyword evidence="3" id="KW-1185">Reference proteome</keyword>
<proteinExistence type="predicted"/>
<dbReference type="Pfam" id="PF13454">
    <property type="entry name" value="NAD_binding_9"/>
    <property type="match status" value="1"/>
</dbReference>
<dbReference type="AlphaFoldDB" id="A0A975C5B6"/>
<dbReference type="InterPro" id="IPR038732">
    <property type="entry name" value="HpyO/CreE_NAD-binding"/>
</dbReference>
<dbReference type="EMBL" id="CP062222">
    <property type="protein sequence ID" value="QTC92235.1"/>
    <property type="molecule type" value="Genomic_DNA"/>
</dbReference>
<dbReference type="RefSeq" id="WP_207931515.1">
    <property type="nucleotide sequence ID" value="NZ_CP062222.1"/>
</dbReference>
<dbReference type="InterPro" id="IPR036188">
    <property type="entry name" value="FAD/NAD-bd_sf"/>
</dbReference>